<evidence type="ECO:0000256" key="3">
    <source>
        <dbReference type="ARBA" id="ARBA00023212"/>
    </source>
</evidence>
<feature type="coiled-coil region" evidence="4">
    <location>
        <begin position="142"/>
        <end position="260"/>
    </location>
</feature>
<reference evidence="7" key="3">
    <citation type="submission" date="2020-05" db="EMBL/GenBank/DDBJ databases">
        <title>Electrophorus electricus (electric eel) genome, fEleEle1, primary haplotype.</title>
        <authorList>
            <person name="Myers G."/>
            <person name="Meyer A."/>
            <person name="Fedrigo O."/>
            <person name="Formenti G."/>
            <person name="Rhie A."/>
            <person name="Tracey A."/>
            <person name="Sims Y."/>
            <person name="Jarvis E.D."/>
        </authorList>
    </citation>
    <scope>NUCLEOTIDE SEQUENCE [LARGE SCALE GENOMIC DNA]</scope>
</reference>
<keyword evidence="2" id="KW-0963">Cytoplasm</keyword>
<dbReference type="Ensembl" id="ENSEEET00000032967.2">
    <property type="protein sequence ID" value="ENSEEEP00000032577.2"/>
    <property type="gene ID" value="ENSEEEG00000015530.2"/>
</dbReference>
<feature type="region of interest" description="Disordered" evidence="5">
    <location>
        <begin position="41"/>
        <end position="62"/>
    </location>
</feature>
<keyword evidence="4" id="KW-0175">Coiled coil</keyword>
<feature type="coiled-coil region" evidence="4">
    <location>
        <begin position="291"/>
        <end position="388"/>
    </location>
</feature>
<dbReference type="Pfam" id="PF15908">
    <property type="entry name" value="HMMR_C"/>
    <property type="match status" value="1"/>
</dbReference>
<feature type="coiled-coil region" evidence="4">
    <location>
        <begin position="419"/>
        <end position="523"/>
    </location>
</feature>
<evidence type="ECO:0000313" key="7">
    <source>
        <dbReference type="Ensembl" id="ENSEEEP00000032577.2"/>
    </source>
</evidence>
<dbReference type="GO" id="GO:0016020">
    <property type="term" value="C:membrane"/>
    <property type="evidence" value="ECO:0007669"/>
    <property type="project" value="TreeGrafter"/>
</dbReference>
<feature type="compositionally biased region" description="Basic and acidic residues" evidence="5">
    <location>
        <begin position="790"/>
        <end position="831"/>
    </location>
</feature>
<dbReference type="GeneTree" id="ENSGT00390000007135"/>
<comment type="subcellular location">
    <subcellularLocation>
        <location evidence="1">Cytoplasm</location>
        <location evidence="1">Cytoskeleton</location>
        <location evidence="1">Spindle</location>
    </subcellularLocation>
</comment>
<evidence type="ECO:0000313" key="8">
    <source>
        <dbReference type="Proteomes" id="UP000314983"/>
    </source>
</evidence>
<dbReference type="PANTHER" id="PTHR18956:SF6">
    <property type="entry name" value="HYALURONAN MEDIATED MOTILITY RECEPTOR"/>
    <property type="match status" value="1"/>
</dbReference>
<dbReference type="AlphaFoldDB" id="A0A4W4G7R5"/>
<protein>
    <recommendedName>
        <fullName evidence="6">Hyaluronan-mediated motility receptor C-terminal domain-containing protein</fullName>
    </recommendedName>
</protein>
<evidence type="ECO:0000256" key="5">
    <source>
        <dbReference type="SAM" id="MobiDB-lite"/>
    </source>
</evidence>
<dbReference type="InterPro" id="IPR031794">
    <property type="entry name" value="HMMR_C"/>
</dbReference>
<feature type="region of interest" description="Disordered" evidence="5">
    <location>
        <begin position="568"/>
        <end position="597"/>
    </location>
</feature>
<sequence length="841" mass="95896">MSFPRAPLKRFNEHVGCAPPPGTYEVKPGDVKGAVSFHKAERFKSKKSTLPPPPSPSKDTWMSPVRRTLSVDGLVSALSRKDKSCGSVGAMHQKLLEKEIRLLVQQRGEQDRRLLAMEEEVKRLGSKLLAAVREKTGLAASTATLERQLSELKKTNEFLKSKVSTDTTKKKIGSLSMELMEARNKLDAKDKELSFLQINLEGKVKVLETDLEASKANLGALQERNKDIGEHQFFFDLFVIQELREEIKALQNYLDAANEELQVLIRFVTHGSLTRLTNAACSADSEVEQNLERCTAELHACRSSLTEKEEELQRRQEDLAECRGVLGEREEELEVCRREAEVSRAALAKLEEAERQGAQELQEARATARLQEQELARVREVLRRTEEELDQRVAHMGERCLALESEKSARTQEEGLRRVQELLDNISSLEESRMTEREAHKQLKERHATLAEQLEEEKTLTRAMAGMRDHMEAERKQLEGELEEVLDEVSRLEEQERLHQEAIQHLREENTTLEEIVKSDRTELERRDAEMKSMEGAHAEATRKIQEEHGSSLGKIGELAIELESVKSTPGEASHLSAHKSLTQTPPLYPRGSREGGSKRFECVFDSRMLLEAQTKLAQSEEEARRTAEAHGLERSRLQGEVEQEREELQRGLEQLQQARQKRQSAEGGAREWLLQEVERERRGFSLRPAEAEQSASNADTKHWRRLYEELFAKVKPFQEQLDGFAAERDALLSEKGSTQAELSKLADAYANLLGHQNQRQKIKHMVKLKEDNLGLKQEVSKLRAQVGKQQRELEQLRSSHGPRKFDPSKAFKHELKENHQPDKHRLKEPPANRSSPIGRV</sequence>
<evidence type="ECO:0000256" key="1">
    <source>
        <dbReference type="ARBA" id="ARBA00004186"/>
    </source>
</evidence>
<reference evidence="8" key="2">
    <citation type="journal article" date="2017" name="Sci. Adv.">
        <title>A tail of two voltages: Proteomic comparison of the three electric organs of the electric eel.</title>
        <authorList>
            <person name="Traeger L.L."/>
            <person name="Sabat G."/>
            <person name="Barrett-Wilt G.A."/>
            <person name="Wells G.B."/>
            <person name="Sussman M.R."/>
        </authorList>
    </citation>
    <scope>NUCLEOTIDE SEQUENCE [LARGE SCALE GENOMIC DNA]</scope>
</reference>
<reference evidence="7" key="5">
    <citation type="submission" date="2025-09" db="UniProtKB">
        <authorList>
            <consortium name="Ensembl"/>
        </authorList>
    </citation>
    <scope>IDENTIFICATION</scope>
</reference>
<evidence type="ECO:0000259" key="6">
    <source>
        <dbReference type="Pfam" id="PF15908"/>
    </source>
</evidence>
<dbReference type="GO" id="GO:0061026">
    <property type="term" value="P:cardiac muscle tissue regeneration"/>
    <property type="evidence" value="ECO:0007669"/>
    <property type="project" value="Ensembl"/>
</dbReference>
<dbReference type="PANTHER" id="PTHR18956">
    <property type="entry name" value="HYALURONAN MEDIATED MOTILITY RECEPTOR"/>
    <property type="match status" value="1"/>
</dbReference>
<keyword evidence="3" id="KW-0206">Cytoskeleton</keyword>
<evidence type="ECO:0000256" key="4">
    <source>
        <dbReference type="SAM" id="Coils"/>
    </source>
</evidence>
<dbReference type="GO" id="GO:0005540">
    <property type="term" value="F:hyaluronic acid binding"/>
    <property type="evidence" value="ECO:0007669"/>
    <property type="project" value="InterPro"/>
</dbReference>
<dbReference type="GO" id="GO:0005819">
    <property type="term" value="C:spindle"/>
    <property type="evidence" value="ECO:0007669"/>
    <property type="project" value="UniProtKB-SubCell"/>
</dbReference>
<proteinExistence type="predicted"/>
<feature type="region of interest" description="Disordered" evidence="5">
    <location>
        <begin position="619"/>
        <end position="669"/>
    </location>
</feature>
<reference evidence="7" key="4">
    <citation type="submission" date="2025-08" db="UniProtKB">
        <authorList>
            <consortium name="Ensembl"/>
        </authorList>
    </citation>
    <scope>IDENTIFICATION</scope>
</reference>
<feature type="domain" description="Hyaluronan-mediated motility receptor C-terminal" evidence="6">
    <location>
        <begin position="691"/>
        <end position="824"/>
    </location>
</feature>
<dbReference type="Proteomes" id="UP000314983">
    <property type="component" value="Chromosome 12"/>
</dbReference>
<dbReference type="InterPro" id="IPR026203">
    <property type="entry name" value="IHABP"/>
</dbReference>
<dbReference type="Pfam" id="PF15905">
    <property type="entry name" value="HMMR_N"/>
    <property type="match status" value="1"/>
</dbReference>
<organism evidence="7 8">
    <name type="scientific">Electrophorus electricus</name>
    <name type="common">Electric eel</name>
    <name type="synonym">Gymnotus electricus</name>
    <dbReference type="NCBI Taxonomy" id="8005"/>
    <lineage>
        <taxon>Eukaryota</taxon>
        <taxon>Metazoa</taxon>
        <taxon>Chordata</taxon>
        <taxon>Craniata</taxon>
        <taxon>Vertebrata</taxon>
        <taxon>Euteleostomi</taxon>
        <taxon>Actinopterygii</taxon>
        <taxon>Neopterygii</taxon>
        <taxon>Teleostei</taxon>
        <taxon>Ostariophysi</taxon>
        <taxon>Gymnotiformes</taxon>
        <taxon>Gymnotoidei</taxon>
        <taxon>Gymnotidae</taxon>
        <taxon>Electrophorus</taxon>
    </lineage>
</organism>
<evidence type="ECO:0000256" key="2">
    <source>
        <dbReference type="ARBA" id="ARBA00022490"/>
    </source>
</evidence>
<feature type="region of interest" description="Disordered" evidence="5">
    <location>
        <begin position="788"/>
        <end position="841"/>
    </location>
</feature>
<reference evidence="8" key="1">
    <citation type="journal article" date="2014" name="Science">
        <title>Nonhuman genetics. Genomic basis for the convergent evolution of electric organs.</title>
        <authorList>
            <person name="Gallant J.R."/>
            <person name="Traeger L.L."/>
            <person name="Volkening J.D."/>
            <person name="Moffett H."/>
            <person name="Chen P.H."/>
            <person name="Novina C.D."/>
            <person name="Phillips G.N.Jr."/>
            <person name="Anand R."/>
            <person name="Wells G.B."/>
            <person name="Pinch M."/>
            <person name="Guth R."/>
            <person name="Unguez G.A."/>
            <person name="Albert J.S."/>
            <person name="Zakon H.H."/>
            <person name="Samanta M.P."/>
            <person name="Sussman M.R."/>
        </authorList>
    </citation>
    <scope>NUCLEOTIDE SEQUENCE [LARGE SCALE GENOMIC DNA]</scope>
</reference>
<keyword evidence="8" id="KW-1185">Reference proteome</keyword>
<feature type="compositionally biased region" description="Basic and acidic residues" evidence="5">
    <location>
        <begin position="622"/>
        <end position="640"/>
    </location>
</feature>
<accession>A0A4W4G7R5</accession>
<feature type="region of interest" description="Disordered" evidence="5">
    <location>
        <begin position="1"/>
        <end position="22"/>
    </location>
</feature>
<name>A0A4W4G7R5_ELEEL</name>
<gene>
    <name evidence="7" type="primary">HMMR</name>
</gene>